<dbReference type="FunFam" id="3.30.2410.10:FF:000003">
    <property type="entry name" value="probable E3 ubiquitin-protein ligase HERC4 isoform X1"/>
    <property type="match status" value="1"/>
</dbReference>
<dbReference type="AlphaFoldDB" id="A0A9P4KBE9"/>
<gene>
    <name evidence="8" type="ORF">CC78DRAFT_463070</name>
</gene>
<comment type="catalytic activity">
    <reaction evidence="1">
        <text>S-ubiquitinyl-[E2 ubiquitin-conjugating enzyme]-L-cysteine + [acceptor protein]-L-lysine = [E2 ubiquitin-conjugating enzyme]-L-cysteine + N(6)-ubiquitinyl-[acceptor protein]-L-lysine.</text>
        <dbReference type="EC" id="2.3.2.26"/>
    </reaction>
</comment>
<dbReference type="InterPro" id="IPR035983">
    <property type="entry name" value="Hect_E3_ubiquitin_ligase"/>
</dbReference>
<dbReference type="InterPro" id="IPR000569">
    <property type="entry name" value="HECT_dom"/>
</dbReference>
<feature type="region of interest" description="Disordered" evidence="6">
    <location>
        <begin position="1"/>
        <end position="34"/>
    </location>
</feature>
<dbReference type="Gene3D" id="3.30.2410.10">
    <property type="entry name" value="Hect, E3 ligase catalytic domain"/>
    <property type="match status" value="1"/>
</dbReference>
<dbReference type="InterPro" id="IPR032353">
    <property type="entry name" value="AZUL"/>
</dbReference>
<feature type="domain" description="HECT" evidence="7">
    <location>
        <begin position="869"/>
        <end position="1232"/>
    </location>
</feature>
<keyword evidence="4 5" id="KW-0833">Ubl conjugation pathway</keyword>
<name>A0A9P4KBE9_9PLEO</name>
<protein>
    <recommendedName>
        <fullName evidence="2">HECT-type E3 ubiquitin transferase</fullName>
        <ecNumber evidence="2">2.3.2.26</ecNumber>
    </recommendedName>
</protein>
<dbReference type="Gene3D" id="3.90.1750.10">
    <property type="entry name" value="Hect, E3 ligase catalytic domains"/>
    <property type="match status" value="1"/>
</dbReference>
<keyword evidence="3" id="KW-0808">Transferase</keyword>
<feature type="region of interest" description="Disordered" evidence="6">
    <location>
        <begin position="360"/>
        <end position="384"/>
    </location>
</feature>
<dbReference type="EMBL" id="ML986614">
    <property type="protein sequence ID" value="KAF2264692.1"/>
    <property type="molecule type" value="Genomic_DNA"/>
</dbReference>
<dbReference type="OrthoDB" id="5981550at2759"/>
<dbReference type="Pfam" id="PF00632">
    <property type="entry name" value="HECT"/>
    <property type="match status" value="1"/>
</dbReference>
<proteinExistence type="predicted"/>
<evidence type="ECO:0000259" key="7">
    <source>
        <dbReference type="PROSITE" id="PS50237"/>
    </source>
</evidence>
<evidence type="ECO:0000256" key="4">
    <source>
        <dbReference type="ARBA" id="ARBA00022786"/>
    </source>
</evidence>
<sequence length="1232" mass="140499">MTERPQGATDPHQHVRHPSGSSSSQGSAATGSRLRQHALEHRLSNVIDVESAGRLVECSQMHRQSRFQHLVRRYISQILYGCKCRFCITPTCLSCKKRLAAKPFRAPTQLTARALAHFLASQDNPHQALCPHELNVPPDSLEIKGACEVSFFSSAVPCKSTSSSNHDLPGVPKRNRVLEDENKIIASLNEQHQAKKDMKSLGQNLFDTVTVIYSYSKHIPNPLSVFNSMRALGAPSKQPITASPRREPDVTSVNHRHADMLGVTRRSRVPNGHAVAPNVNGTSMSAFAVQHHSHRNSRPSGNLGTSLITSELMANGQRVHIVRHQLPDSIINSRTLITPNEFAPYDGTQDHCVPRKSTIKQKPHSLDLSAPSKPKHPVSHPLGHDAYKHRKVDTDASTPILPVTSYLNCDIMEQLRDEVHRHRNELPPKSFYAVDYDTTWTFRPSKRFVNRSIFYSLSDPETLLKSFHDADNDDYKDSPLPHLNSTRLAQAFQDWSRQNGSLIFDSLWIALEALFTPPPELDLQKSPRLKASRKVPAINGSAMQSQSPSQTDPSFGRYLSNEEATHIAMVCIHALTSSVSVGWPHTWVQLRKFRSWGIILPDAPPHEDHTDGFIDPWLHIIDELEYEPAMRLADRLVRAIGARMCFDQILRTLGGKESKSYAQDFTLFLIKHLTEVERLAIASKKKMKANLRLDDDPGWTVTATFMEWLRSIIIKKWDGKADINRWGSVGASIEILNQFHGNRGLLNLRKSMFYMPYINERLDSVNDPVEFLKQNYQPNTIHILDCPFLFPPHYLVAYFRTINFSSMFKHYEHTEQVVHLQRELDRFLREPYWWLIRSRLKITFSDYLVLDVRREYALEDTLNQLWGQEQRSMLKPLKVKMGMQEGEVGLDQGGVTYEFFRIVLCEAFKPDNGMFTIDPQTRMTWFQPCSLEPTWKFEMLGIVFSLAVYNGITLPVTFPLALYRHLLAPRSNKTIHDIWDGWPTLANSLDELLNWSDGDVSDVFMRSYSFSLDVFGERMDVDMQGFKAHGAQKPLEGTTGAEESLKCTPWGMWPAATEETPLVTNANRDRFVRDYIVWLTYRSIAPQLEAFQKGFNVCIHPKSLRLFDEITLKYLVEGTQEINVAHLKEATRYEEGYSAAHSTIRDFWSIVEKYDADDRRRLLEFVTASERVPVTGFESVNFIIMRAGEDTEMLPTSSTCFGKLMLPQYSSKEKLKRKLDMAIQNSKGFGIV</sequence>
<evidence type="ECO:0000256" key="2">
    <source>
        <dbReference type="ARBA" id="ARBA00012485"/>
    </source>
</evidence>
<reference evidence="9" key="1">
    <citation type="journal article" date="2020" name="Stud. Mycol.">
        <title>101 Dothideomycetes genomes: A test case for predicting lifestyles and emergence of pathogens.</title>
        <authorList>
            <person name="Haridas S."/>
            <person name="Albert R."/>
            <person name="Binder M."/>
            <person name="Bloem J."/>
            <person name="LaButti K."/>
            <person name="Salamov A."/>
            <person name="Andreopoulos B."/>
            <person name="Baker S."/>
            <person name="Barry K."/>
            <person name="Bills G."/>
            <person name="Bluhm B."/>
            <person name="Cannon C."/>
            <person name="Castanera R."/>
            <person name="Culley D."/>
            <person name="Daum C."/>
            <person name="Ezra D."/>
            <person name="Gonzalez J."/>
            <person name="Henrissat B."/>
            <person name="Kuo A."/>
            <person name="Liang C."/>
            <person name="Lipzen A."/>
            <person name="Lutzoni F."/>
            <person name="Magnuson J."/>
            <person name="Mondo S."/>
            <person name="Nolan M."/>
            <person name="Ohm R."/>
            <person name="Pangilinan J."/>
            <person name="Park H.-J."/>
            <person name="Ramirez L."/>
            <person name="Alfaro M."/>
            <person name="Sun H."/>
            <person name="Tritt A."/>
            <person name="Yoshinaga Y."/>
            <person name="Zwiers L.-H."/>
            <person name="Turgeon B."/>
            <person name="Goodwin S."/>
            <person name="Spatafora J."/>
            <person name="Crous P."/>
            <person name="Grigoriev I."/>
        </authorList>
    </citation>
    <scope>NUCLEOTIDE SEQUENCE [LARGE SCALE GENOMIC DNA]</scope>
    <source>
        <strain evidence="9">CBS 304.66</strain>
    </source>
</reference>
<dbReference type="EC" id="2.3.2.26" evidence="2"/>
<dbReference type="InterPro" id="IPR044611">
    <property type="entry name" value="E3A/B/C-like"/>
</dbReference>
<dbReference type="Pfam" id="PF16558">
    <property type="entry name" value="AZUL"/>
    <property type="match status" value="1"/>
</dbReference>
<dbReference type="PANTHER" id="PTHR45700:SF8">
    <property type="entry name" value="HECT-TYPE E3 UBIQUITIN TRANSFERASE"/>
    <property type="match status" value="1"/>
</dbReference>
<feature type="compositionally biased region" description="Low complexity" evidence="6">
    <location>
        <begin position="19"/>
        <end position="32"/>
    </location>
</feature>
<dbReference type="SMART" id="SM00119">
    <property type="entry name" value="HECTc"/>
    <property type="match status" value="1"/>
</dbReference>
<evidence type="ECO:0000256" key="6">
    <source>
        <dbReference type="SAM" id="MobiDB-lite"/>
    </source>
</evidence>
<organism evidence="8 9">
    <name type="scientific">Lojkania enalia</name>
    <dbReference type="NCBI Taxonomy" id="147567"/>
    <lineage>
        <taxon>Eukaryota</taxon>
        <taxon>Fungi</taxon>
        <taxon>Dikarya</taxon>
        <taxon>Ascomycota</taxon>
        <taxon>Pezizomycotina</taxon>
        <taxon>Dothideomycetes</taxon>
        <taxon>Pleosporomycetidae</taxon>
        <taxon>Pleosporales</taxon>
        <taxon>Pleosporales incertae sedis</taxon>
        <taxon>Lojkania</taxon>
    </lineage>
</organism>
<evidence type="ECO:0000313" key="8">
    <source>
        <dbReference type="EMBL" id="KAF2264692.1"/>
    </source>
</evidence>
<keyword evidence="9" id="KW-1185">Reference proteome</keyword>
<dbReference type="SUPFAM" id="SSF56204">
    <property type="entry name" value="Hect, E3 ligase catalytic domain"/>
    <property type="match status" value="1"/>
</dbReference>
<dbReference type="GO" id="GO:0061630">
    <property type="term" value="F:ubiquitin protein ligase activity"/>
    <property type="evidence" value="ECO:0007669"/>
    <property type="project" value="UniProtKB-EC"/>
</dbReference>
<dbReference type="PANTHER" id="PTHR45700">
    <property type="entry name" value="UBIQUITIN-PROTEIN LIGASE E3C"/>
    <property type="match status" value="1"/>
</dbReference>
<accession>A0A9P4KBE9</accession>
<evidence type="ECO:0000256" key="3">
    <source>
        <dbReference type="ARBA" id="ARBA00022679"/>
    </source>
</evidence>
<evidence type="ECO:0000313" key="9">
    <source>
        <dbReference type="Proteomes" id="UP000800093"/>
    </source>
</evidence>
<evidence type="ECO:0000256" key="1">
    <source>
        <dbReference type="ARBA" id="ARBA00000885"/>
    </source>
</evidence>
<dbReference type="Gene3D" id="6.10.130.10">
    <property type="entry name" value="Ubiquitin-protein ligase E3A, N-terminal zinc-binding domain (AZUL)"/>
    <property type="match status" value="1"/>
</dbReference>
<evidence type="ECO:0000256" key="5">
    <source>
        <dbReference type="PROSITE-ProRule" id="PRU00104"/>
    </source>
</evidence>
<dbReference type="Gene3D" id="3.30.2160.10">
    <property type="entry name" value="Hect, E3 ligase catalytic domain"/>
    <property type="match status" value="1"/>
</dbReference>
<dbReference type="Proteomes" id="UP000800093">
    <property type="component" value="Unassembled WGS sequence"/>
</dbReference>
<dbReference type="InterPro" id="IPR042556">
    <property type="entry name" value="AZUL_sf"/>
</dbReference>
<feature type="active site" description="Glycyl thioester intermediate" evidence="5">
    <location>
        <position position="1200"/>
    </location>
</feature>
<dbReference type="PROSITE" id="PS50237">
    <property type="entry name" value="HECT"/>
    <property type="match status" value="1"/>
</dbReference>
<dbReference type="GO" id="GO:0000209">
    <property type="term" value="P:protein polyubiquitination"/>
    <property type="evidence" value="ECO:0007669"/>
    <property type="project" value="InterPro"/>
</dbReference>
<comment type="caution">
    <text evidence="8">The sequence shown here is derived from an EMBL/GenBank/DDBJ whole genome shotgun (WGS) entry which is preliminary data.</text>
</comment>